<keyword evidence="3" id="KW-1185">Reference proteome</keyword>
<evidence type="ECO:0000313" key="3">
    <source>
        <dbReference type="Proteomes" id="UP000036471"/>
    </source>
</evidence>
<dbReference type="InterPro" id="IPR007844">
    <property type="entry name" value="AsmA"/>
</dbReference>
<name>A0ABR5HFX7_9HYPH</name>
<dbReference type="InterPro" id="IPR052894">
    <property type="entry name" value="AsmA-related"/>
</dbReference>
<proteinExistence type="predicted"/>
<feature type="non-terminal residue" evidence="2">
    <location>
        <position position="548"/>
    </location>
</feature>
<dbReference type="PANTHER" id="PTHR30441:SF4">
    <property type="entry name" value="PROTEIN ASMA"/>
    <property type="match status" value="1"/>
</dbReference>
<dbReference type="RefSeq" id="WP_048461067.1">
    <property type="nucleotide sequence ID" value="NZ_JTHG01000053.1"/>
</dbReference>
<accession>A0ABR5HFX7</accession>
<feature type="domain" description="AsmA" evidence="1">
    <location>
        <begin position="7"/>
        <end position="112"/>
    </location>
</feature>
<comment type="caution">
    <text evidence="2">The sequence shown here is derived from an EMBL/GenBank/DDBJ whole genome shotgun (WGS) entry which is preliminary data.</text>
</comment>
<organism evidence="2 3">
    <name type="scientific">Methylobacterium indicum</name>
    <dbReference type="NCBI Taxonomy" id="1775910"/>
    <lineage>
        <taxon>Bacteria</taxon>
        <taxon>Pseudomonadati</taxon>
        <taxon>Pseudomonadota</taxon>
        <taxon>Alphaproteobacteria</taxon>
        <taxon>Hyphomicrobiales</taxon>
        <taxon>Methylobacteriaceae</taxon>
        <taxon>Methylobacterium</taxon>
    </lineage>
</organism>
<reference evidence="2 3" key="1">
    <citation type="submission" date="2014-11" db="EMBL/GenBank/DDBJ databases">
        <title>Comparative genomics of Methylobacterium species.</title>
        <authorList>
            <person name="Chaudhry V."/>
            <person name="Patil P.B."/>
        </authorList>
    </citation>
    <scope>NUCLEOTIDE SEQUENCE [LARGE SCALE GENOMIC DNA]</scope>
    <source>
        <strain evidence="2 3">SE3.6</strain>
    </source>
</reference>
<evidence type="ECO:0000259" key="1">
    <source>
        <dbReference type="Pfam" id="PF05170"/>
    </source>
</evidence>
<dbReference type="EMBL" id="JTHG01000053">
    <property type="protein sequence ID" value="KMO25497.1"/>
    <property type="molecule type" value="Genomic_DNA"/>
</dbReference>
<gene>
    <name evidence="2" type="ORF">QR79_07305</name>
</gene>
<evidence type="ECO:0000313" key="2">
    <source>
        <dbReference type="EMBL" id="KMO25497.1"/>
    </source>
</evidence>
<dbReference type="Pfam" id="PF05170">
    <property type="entry name" value="AsmA"/>
    <property type="match status" value="1"/>
</dbReference>
<dbReference type="PANTHER" id="PTHR30441">
    <property type="entry name" value="DUF748 DOMAIN-CONTAINING PROTEIN"/>
    <property type="match status" value="1"/>
</dbReference>
<sequence length="548" mass="56295">MRDILTALAGLVILILAAALVAPPFIPWEAYRGSLDAALSRSLGLEVRSDGRLEIRLLPSPRLRVDHLRLTGGRDRPSLDARFVKAEIALTPLLSGEIRFTETRIGRGEVTLPTTEAGGLLALPDFAGEGHDLAVEDLRVAQLLVTTRVAATGRTDQVYAETVRLSAPRLTGPWRAEGSVEGVPFRVTTGEPGPDGAVPVKLGAGGDTVPRLDLDARVTLLPGPDGGRVPEAAGNARLVVGPPAQAAGAALPFSVQGGFKAKGRLATFETLTLEVPGEAPLRFTGRGSLDLAGARAALSLEARRLDLDGFLMSAAGQSLLGRGLSPGALPGTLSLDVAVDSLTLAREEWTGAALSAVLRPSGAVALRRLAGTAAGGLGLALSGDVTPSGGLSGHVALDAPASDRLARLLDRLGLGGPLAGLLDGRPFSAEADVAAALPVLSLRNARVALGSARITGSARYSPAGPDQPRPRFDAQIIADGLDVAELPPMRGAVAALHDHDVGLTLLARDLRYGPAGPRTGEIAASLQSEGAAIRLDSLEVRDLAGARA</sequence>
<protein>
    <recommendedName>
        <fullName evidence="1">AsmA domain-containing protein</fullName>
    </recommendedName>
</protein>
<dbReference type="Proteomes" id="UP000036471">
    <property type="component" value="Unassembled WGS sequence"/>
</dbReference>